<dbReference type="PANTHER" id="PTHR30588:SF0">
    <property type="entry name" value="BRANCHED-CHAIN AMINO ACID PERMEASE BRNQ"/>
    <property type="match status" value="1"/>
</dbReference>
<keyword evidence="4" id="KW-1003">Cell membrane</keyword>
<comment type="function">
    <text evidence="9">Component of the transport system for branched-chain amino acids.</text>
</comment>
<comment type="caution">
    <text evidence="9">Lacks conserved residue(s) required for the propagation of feature annotation.</text>
</comment>
<feature type="transmembrane region" description="Helical" evidence="9">
    <location>
        <begin position="43"/>
        <end position="62"/>
    </location>
</feature>
<feature type="transmembrane region" description="Helical" evidence="9">
    <location>
        <begin position="82"/>
        <end position="103"/>
    </location>
</feature>
<gene>
    <name evidence="10" type="ORF">TMU3MR103_1866</name>
</gene>
<keyword evidence="11" id="KW-1185">Reference proteome</keyword>
<evidence type="ECO:0000256" key="8">
    <source>
        <dbReference type="ARBA" id="ARBA00023136"/>
    </source>
</evidence>
<dbReference type="EMBL" id="JPVT01000201">
    <property type="protein sequence ID" value="KFN89704.1"/>
    <property type="molecule type" value="Genomic_DNA"/>
</dbReference>
<feature type="transmembrane region" description="Helical" evidence="9">
    <location>
        <begin position="123"/>
        <end position="143"/>
    </location>
</feature>
<organism evidence="10 11">
    <name type="scientific">Tetragenococcus muriaticus 3MR10-3</name>
    <dbReference type="NCBI Taxonomy" id="1302648"/>
    <lineage>
        <taxon>Bacteria</taxon>
        <taxon>Bacillati</taxon>
        <taxon>Bacillota</taxon>
        <taxon>Bacilli</taxon>
        <taxon>Lactobacillales</taxon>
        <taxon>Enterococcaceae</taxon>
        <taxon>Tetragenococcus</taxon>
    </lineage>
</organism>
<dbReference type="GO" id="GO:0015190">
    <property type="term" value="F:L-leucine transmembrane transporter activity"/>
    <property type="evidence" value="ECO:0007669"/>
    <property type="project" value="TreeGrafter"/>
</dbReference>
<evidence type="ECO:0000256" key="2">
    <source>
        <dbReference type="ARBA" id="ARBA00008540"/>
    </source>
</evidence>
<proteinExistence type="inferred from homology"/>
<keyword evidence="7 9" id="KW-1133">Transmembrane helix</keyword>
<dbReference type="Proteomes" id="UP000029381">
    <property type="component" value="Unassembled WGS sequence"/>
</dbReference>
<dbReference type="PATRIC" id="fig|1302648.3.peg.1827"/>
<dbReference type="PANTHER" id="PTHR30588">
    <property type="entry name" value="BRANCHED-CHAIN AMINO ACID TRANSPORT SYSTEM 2 CARRIER PROTEIN"/>
    <property type="match status" value="1"/>
</dbReference>
<evidence type="ECO:0000256" key="9">
    <source>
        <dbReference type="RuleBase" id="RU362122"/>
    </source>
</evidence>
<comment type="caution">
    <text evidence="10">The sequence shown here is derived from an EMBL/GenBank/DDBJ whole genome shotgun (WGS) entry which is preliminary data.</text>
</comment>
<keyword evidence="8 9" id="KW-0472">Membrane</keyword>
<evidence type="ECO:0000256" key="5">
    <source>
        <dbReference type="ARBA" id="ARBA00022692"/>
    </source>
</evidence>
<protein>
    <recommendedName>
        <fullName evidence="9">Branched-chain amino acid transport system carrier protein</fullName>
    </recommendedName>
</protein>
<dbReference type="GO" id="GO:0005304">
    <property type="term" value="F:L-valine transmembrane transporter activity"/>
    <property type="evidence" value="ECO:0007669"/>
    <property type="project" value="TreeGrafter"/>
</dbReference>
<dbReference type="GO" id="GO:0015188">
    <property type="term" value="F:L-isoleucine transmembrane transporter activity"/>
    <property type="evidence" value="ECO:0007669"/>
    <property type="project" value="TreeGrafter"/>
</dbReference>
<dbReference type="GO" id="GO:0015820">
    <property type="term" value="P:L-leucine transport"/>
    <property type="evidence" value="ECO:0007669"/>
    <property type="project" value="TreeGrafter"/>
</dbReference>
<evidence type="ECO:0000256" key="4">
    <source>
        <dbReference type="ARBA" id="ARBA00022475"/>
    </source>
</evidence>
<evidence type="ECO:0000256" key="7">
    <source>
        <dbReference type="ARBA" id="ARBA00022989"/>
    </source>
</evidence>
<evidence type="ECO:0000256" key="1">
    <source>
        <dbReference type="ARBA" id="ARBA00004651"/>
    </source>
</evidence>
<dbReference type="GO" id="GO:0015818">
    <property type="term" value="P:isoleucine transport"/>
    <property type="evidence" value="ECO:0007669"/>
    <property type="project" value="TreeGrafter"/>
</dbReference>
<comment type="subcellular location">
    <subcellularLocation>
        <location evidence="1 9">Cell membrane</location>
        <topology evidence="1 9">Multi-pass membrane protein</topology>
    </subcellularLocation>
</comment>
<dbReference type="InterPro" id="IPR004685">
    <property type="entry name" value="Brnchd-chn_aa_trnsp_Livcs"/>
</dbReference>
<accession>A0A091BY94</accession>
<comment type="similarity">
    <text evidence="2 9">Belongs to the branched chain amino acid transporter family.</text>
</comment>
<reference evidence="10 11" key="1">
    <citation type="submission" date="2014-08" db="EMBL/GenBank/DDBJ databases">
        <title>Genome sequence of Tetragenococcus muriaticus.</title>
        <authorList>
            <person name="Chuea-nongthon C."/>
            <person name="Rodtong S."/>
            <person name="Yongsawatdigul J."/>
            <person name="Steele J.L."/>
            <person name="Liu X.-y."/>
            <person name="Speers J."/>
            <person name="Glasner J.D."/>
            <person name="Neeno-Eckwall E.C."/>
        </authorList>
    </citation>
    <scope>NUCLEOTIDE SEQUENCE [LARGE SCALE GENOMIC DNA]</scope>
    <source>
        <strain evidence="10 11">3MR10-3</strain>
    </source>
</reference>
<keyword evidence="6 9" id="KW-0029">Amino-acid transport</keyword>
<keyword evidence="5 9" id="KW-0812">Transmembrane</keyword>
<evidence type="ECO:0000313" key="11">
    <source>
        <dbReference type="Proteomes" id="UP000029381"/>
    </source>
</evidence>
<dbReference type="AlphaFoldDB" id="A0A091BY94"/>
<dbReference type="GO" id="GO:0005886">
    <property type="term" value="C:plasma membrane"/>
    <property type="evidence" value="ECO:0007669"/>
    <property type="project" value="UniProtKB-SubCell"/>
</dbReference>
<evidence type="ECO:0000313" key="10">
    <source>
        <dbReference type="EMBL" id="KFN89704.1"/>
    </source>
</evidence>
<sequence length="149" mass="16006">MKTKLLFRDYLTIGSMLFGLFFGAGNLIFPVHLGQEAGANVTAANFGLLVTGVGLPFLGVIAMGISQSSGVFELSLRVNKSYAYIFTILLYLVIGPFFALPRLATTSYEIGIAPHIPEGQQGLVLAIFSILFLLPLGGFLGSLQKFLIM</sequence>
<feature type="transmembrane region" description="Helical" evidence="9">
    <location>
        <begin position="12"/>
        <end position="31"/>
    </location>
</feature>
<keyword evidence="3 9" id="KW-0813">Transport</keyword>
<dbReference type="Pfam" id="PF05525">
    <property type="entry name" value="Branch_AA_trans"/>
    <property type="match status" value="1"/>
</dbReference>
<name>A0A091BY94_9ENTE</name>
<evidence type="ECO:0000256" key="3">
    <source>
        <dbReference type="ARBA" id="ARBA00022448"/>
    </source>
</evidence>
<evidence type="ECO:0000256" key="6">
    <source>
        <dbReference type="ARBA" id="ARBA00022970"/>
    </source>
</evidence>